<evidence type="ECO:0000256" key="5">
    <source>
        <dbReference type="ARBA" id="ARBA00022490"/>
    </source>
</evidence>
<keyword evidence="8 13" id="KW-0175">Coiled coil</keyword>
<evidence type="ECO:0000256" key="1">
    <source>
        <dbReference type="ARBA" id="ARBA00004230"/>
    </source>
</evidence>
<protein>
    <recommendedName>
        <fullName evidence="4">Dynein regulatory complex subunit 4</fullName>
    </recommendedName>
    <alternativeName>
        <fullName evidence="12">Growth arrest-specific protein 8</fullName>
    </alternativeName>
</protein>
<keyword evidence="6" id="KW-0493">Microtubule</keyword>
<feature type="coiled-coil region" evidence="13">
    <location>
        <begin position="219"/>
        <end position="281"/>
    </location>
</feature>
<dbReference type="GO" id="GO:0005794">
    <property type="term" value="C:Golgi apparatus"/>
    <property type="evidence" value="ECO:0007669"/>
    <property type="project" value="TreeGrafter"/>
</dbReference>
<dbReference type="Pfam" id="PF13851">
    <property type="entry name" value="GAS"/>
    <property type="match status" value="1"/>
</dbReference>
<keyword evidence="5" id="KW-0963">Cytoplasm</keyword>
<evidence type="ECO:0000256" key="12">
    <source>
        <dbReference type="ARBA" id="ARBA00031568"/>
    </source>
</evidence>
<sequence length="346" mass="39989">MAAKGKKGAKARTPSPIDGLTMEEMPIEQLKERILRRNEELDRGMTMNNYYMLGRNKIDTMRAIAERELEELKAKCKNLDKETETDDRHRLAEMKEHKQNLRRLLCEHQNTISELKADGLTSTDAVQKQQVRLGHEHHKMMEGIRVDTQELDIESIVKEMELANKYLNPVEPVNDDMKDNRHLHNILLALKDDTEAAFSDIAEFEQRRKERIDQGERIEKAKEQELADRKKDVEALRKKLSEDKLSDENIRRAQQKADMKIMLLTKKLKAVTDDLEKTQTQLSSVLSDSNIDQTALLGITNKIEGDIASCDDSIKNFRNMKVKISEAYKELLLIHEAKQRTVGVFV</sequence>
<reference evidence="15 16" key="1">
    <citation type="submission" date="2024-01" db="EMBL/GenBank/DDBJ databases">
        <authorList>
            <person name="Alioto T."/>
            <person name="Alioto T."/>
            <person name="Gomez Garrido J."/>
        </authorList>
    </citation>
    <scope>NUCLEOTIDE SEQUENCE [LARGE SCALE GENOMIC DNA]</scope>
</reference>
<comment type="similarity">
    <text evidence="3">Belongs to the DRC4 family.</text>
</comment>
<comment type="subcellular location">
    <subcellularLocation>
        <location evidence="1">Cell projection</location>
        <location evidence="1">Cilium</location>
        <location evidence="1">Flagellum</location>
    </subcellularLocation>
    <subcellularLocation>
        <location evidence="2">Cytoplasm</location>
        <location evidence="2">Cytoskeleton</location>
    </subcellularLocation>
</comment>
<evidence type="ECO:0000256" key="11">
    <source>
        <dbReference type="ARBA" id="ARBA00023273"/>
    </source>
</evidence>
<keyword evidence="11" id="KW-0966">Cell projection</keyword>
<dbReference type="GO" id="GO:0008017">
    <property type="term" value="F:microtubule binding"/>
    <property type="evidence" value="ECO:0007669"/>
    <property type="project" value="InterPro"/>
</dbReference>
<dbReference type="InterPro" id="IPR039308">
    <property type="entry name" value="GAS8"/>
</dbReference>
<evidence type="ECO:0000256" key="9">
    <source>
        <dbReference type="ARBA" id="ARBA00023069"/>
    </source>
</evidence>
<evidence type="ECO:0000256" key="7">
    <source>
        <dbReference type="ARBA" id="ARBA00022846"/>
    </source>
</evidence>
<evidence type="ECO:0000313" key="16">
    <source>
        <dbReference type="Proteomes" id="UP001314229"/>
    </source>
</evidence>
<dbReference type="GO" id="GO:0031267">
    <property type="term" value="F:small GTPase binding"/>
    <property type="evidence" value="ECO:0007669"/>
    <property type="project" value="InterPro"/>
</dbReference>
<feature type="domain" description="Growth arrest-specific protein 8" evidence="14">
    <location>
        <begin position="152"/>
        <end position="316"/>
    </location>
</feature>
<evidence type="ECO:0000256" key="6">
    <source>
        <dbReference type="ARBA" id="ARBA00022701"/>
    </source>
</evidence>
<dbReference type="Proteomes" id="UP001314229">
    <property type="component" value="Unassembled WGS sequence"/>
</dbReference>
<keyword evidence="9" id="KW-0969">Cilium</keyword>
<organism evidence="15 16">
    <name type="scientific">Scomber scombrus</name>
    <name type="common">Atlantic mackerel</name>
    <name type="synonym">Scomber vernalis</name>
    <dbReference type="NCBI Taxonomy" id="13677"/>
    <lineage>
        <taxon>Eukaryota</taxon>
        <taxon>Metazoa</taxon>
        <taxon>Chordata</taxon>
        <taxon>Craniata</taxon>
        <taxon>Vertebrata</taxon>
        <taxon>Euteleostomi</taxon>
        <taxon>Actinopterygii</taxon>
        <taxon>Neopterygii</taxon>
        <taxon>Teleostei</taxon>
        <taxon>Neoteleostei</taxon>
        <taxon>Acanthomorphata</taxon>
        <taxon>Pelagiaria</taxon>
        <taxon>Scombriformes</taxon>
        <taxon>Scombridae</taxon>
        <taxon>Scomber</taxon>
    </lineage>
</organism>
<keyword evidence="10" id="KW-0206">Cytoskeleton</keyword>
<feature type="coiled-coil region" evidence="13">
    <location>
        <begin position="55"/>
        <end position="114"/>
    </location>
</feature>
<gene>
    <name evidence="15" type="ORF">FSCOSCO3_A018455</name>
</gene>
<evidence type="ECO:0000256" key="13">
    <source>
        <dbReference type="SAM" id="Coils"/>
    </source>
</evidence>
<evidence type="ECO:0000313" key="15">
    <source>
        <dbReference type="EMBL" id="CAK6959650.1"/>
    </source>
</evidence>
<dbReference type="AlphaFoldDB" id="A0AAV1NKX7"/>
<dbReference type="PANTHER" id="PTHR31543">
    <property type="entry name" value="DYNEIN REGULATORY COMPLEX SUBUNIT 4"/>
    <property type="match status" value="1"/>
</dbReference>
<evidence type="ECO:0000256" key="4">
    <source>
        <dbReference type="ARBA" id="ARBA00021301"/>
    </source>
</evidence>
<evidence type="ECO:0000256" key="10">
    <source>
        <dbReference type="ARBA" id="ARBA00023212"/>
    </source>
</evidence>
<dbReference type="InterPro" id="IPR025593">
    <property type="entry name" value="GAS8_dom"/>
</dbReference>
<name>A0AAV1NKX7_SCOSC</name>
<evidence type="ECO:0000256" key="8">
    <source>
        <dbReference type="ARBA" id="ARBA00023054"/>
    </source>
</evidence>
<evidence type="ECO:0000256" key="2">
    <source>
        <dbReference type="ARBA" id="ARBA00004245"/>
    </source>
</evidence>
<comment type="caution">
    <text evidence="15">The sequence shown here is derived from an EMBL/GenBank/DDBJ whole genome shotgun (WGS) entry which is preliminary data.</text>
</comment>
<dbReference type="GO" id="GO:0005874">
    <property type="term" value="C:microtubule"/>
    <property type="evidence" value="ECO:0007669"/>
    <property type="project" value="UniProtKB-KW"/>
</dbReference>
<evidence type="ECO:0000259" key="14">
    <source>
        <dbReference type="Pfam" id="PF13851"/>
    </source>
</evidence>
<dbReference type="GO" id="GO:0030317">
    <property type="term" value="P:flagellated sperm motility"/>
    <property type="evidence" value="ECO:0007669"/>
    <property type="project" value="TreeGrafter"/>
</dbReference>
<dbReference type="EMBL" id="CAWUFR010000040">
    <property type="protein sequence ID" value="CAK6959650.1"/>
    <property type="molecule type" value="Genomic_DNA"/>
</dbReference>
<keyword evidence="16" id="KW-1185">Reference proteome</keyword>
<proteinExistence type="inferred from homology"/>
<keyword evidence="7" id="KW-0282">Flagellum</keyword>
<dbReference type="GO" id="GO:0031514">
    <property type="term" value="C:motile cilium"/>
    <property type="evidence" value="ECO:0007669"/>
    <property type="project" value="UniProtKB-SubCell"/>
</dbReference>
<evidence type="ECO:0000256" key="3">
    <source>
        <dbReference type="ARBA" id="ARBA00009859"/>
    </source>
</evidence>
<dbReference type="PANTHER" id="PTHR31543:SF0">
    <property type="entry name" value="DYNEIN REGULATORY COMPLEX SUBUNIT 4"/>
    <property type="match status" value="1"/>
</dbReference>
<accession>A0AAV1NKX7</accession>